<gene>
    <name evidence="2" type="ORF">CTOB1V02_LOCUS7352</name>
</gene>
<organism evidence="2">
    <name type="scientific">Cyprideis torosa</name>
    <dbReference type="NCBI Taxonomy" id="163714"/>
    <lineage>
        <taxon>Eukaryota</taxon>
        <taxon>Metazoa</taxon>
        <taxon>Ecdysozoa</taxon>
        <taxon>Arthropoda</taxon>
        <taxon>Crustacea</taxon>
        <taxon>Oligostraca</taxon>
        <taxon>Ostracoda</taxon>
        <taxon>Podocopa</taxon>
        <taxon>Podocopida</taxon>
        <taxon>Cytherocopina</taxon>
        <taxon>Cytheroidea</taxon>
        <taxon>Cytherideidae</taxon>
        <taxon>Cyprideis</taxon>
    </lineage>
</organism>
<evidence type="ECO:0000256" key="1">
    <source>
        <dbReference type="SAM" id="MobiDB-lite"/>
    </source>
</evidence>
<protein>
    <submittedName>
        <fullName evidence="2">Uncharacterized protein</fullName>
    </submittedName>
</protein>
<feature type="compositionally biased region" description="Basic and acidic residues" evidence="1">
    <location>
        <begin position="333"/>
        <end position="349"/>
    </location>
</feature>
<reference evidence="2" key="1">
    <citation type="submission" date="2020-11" db="EMBL/GenBank/DDBJ databases">
        <authorList>
            <person name="Tran Van P."/>
        </authorList>
    </citation>
    <scope>NUCLEOTIDE SEQUENCE</scope>
</reference>
<evidence type="ECO:0000313" key="2">
    <source>
        <dbReference type="EMBL" id="CAD7229483.1"/>
    </source>
</evidence>
<accession>A0A7R8WHL2</accession>
<dbReference type="EMBL" id="OB662089">
    <property type="protein sequence ID" value="CAD7229483.1"/>
    <property type="molecule type" value="Genomic_DNA"/>
</dbReference>
<proteinExistence type="predicted"/>
<name>A0A7R8WHL2_9CRUS</name>
<sequence>MRTSSKSACIVSEAVLAKRIRPGEVRALNCTLAESSGLNWCSRRSGLEEERDWGVDVALPSSVEGSSHGQGWFQAYDCEKRACWDSLEEIPPITYWLDGQPSSLAQQCLAVWGSGKTVVDLLCDAPGYSMGVICELDASHGLHDVPLQARTSTQRYLDRVALTVSIRGISMSSCPPAPEHKLDVSIYKGGARRSHGGVASFPAHDQSKFAVESLSAHAAEKQKKMGKKQRENLRMQALEETRKLSEPLVLHPSWRARRELLKRMHRTRFKGKLVKFDSDGDPVLRLHRGKAKLLKELKPIATPAKVEEKLSYKSERKKEKLNRQQQRHPSWQAKDKMRREKLEKEAREKEVLRKAFLTPHASNNKIRFD</sequence>
<dbReference type="AlphaFoldDB" id="A0A7R8WHL2"/>
<feature type="region of interest" description="Disordered" evidence="1">
    <location>
        <begin position="311"/>
        <end position="349"/>
    </location>
</feature>
<feature type="compositionally biased region" description="Basic and acidic residues" evidence="1">
    <location>
        <begin position="311"/>
        <end position="322"/>
    </location>
</feature>